<dbReference type="OMA" id="CWIKHFA"/>
<reference evidence="6" key="1">
    <citation type="submission" date="2025-08" db="UniProtKB">
        <authorList>
            <consortium name="RefSeq"/>
        </authorList>
    </citation>
    <scope>IDENTIFICATION</scope>
</reference>
<dbReference type="eggNOG" id="KOG0529">
    <property type="taxonomic scope" value="Eukaryota"/>
</dbReference>
<dbReference type="GO" id="GO:0005737">
    <property type="term" value="C:cytoplasm"/>
    <property type="evidence" value="ECO:0000318"/>
    <property type="project" value="GO_Central"/>
</dbReference>
<dbReference type="InterPro" id="IPR002088">
    <property type="entry name" value="Prenyl_trans_a"/>
</dbReference>
<dbReference type="FunCoup" id="A0A1U8B9F6">
    <property type="interactions" value="1019"/>
</dbReference>
<dbReference type="PROSITE" id="PS51147">
    <property type="entry name" value="PFTA"/>
    <property type="match status" value="1"/>
</dbReference>
<evidence type="ECO:0000313" key="6">
    <source>
        <dbReference type="RefSeq" id="XP_010276301.1"/>
    </source>
</evidence>
<evidence type="ECO:0000313" key="5">
    <source>
        <dbReference type="Proteomes" id="UP000189703"/>
    </source>
</evidence>
<evidence type="ECO:0000256" key="2">
    <source>
        <dbReference type="ARBA" id="ARBA00022602"/>
    </source>
</evidence>
<sequence length="445" mass="52106">MMTHSSSSQDYEFRLLGQLEHILESDTLIDEVGFVHPTQLVALKEEAGSSINHVSSSQQSEHNMFMTDPFSHDGTIFWNQEHKLAISTEVIFPLYNAAKNAFLASVEQYKMLINLPAKTDNSVAETVQDQHLASKHFLESEVMKHSKALLLLSCDFGTAWNSRKLVVLQEILSLFMDELKLSALILSYSPKSDHAWSHRRWVIKSIAGKCPNLQEIVVKESELVEKIAERSKMNYRAWHHRCWLVSYMTKDQVLDEFNKSRKWAELHIADNCCFQYRKRLMLRMLEDICLNQENDLCSSNMMGLYKIWKEELDWDEMLIKRYIGREALWVHRRFLSQYWVKHFVSNIQYTPCHSEDDHSKNRDMYIFMDNEVELLHTCLAVLDDDFEDGQAQVTFVAAYVFWMSKQIPHSQRTELEEKLKRIGDLRDLLNKVDPAKAQLWNGLMS</sequence>
<keyword evidence="4" id="KW-0677">Repeat</keyword>
<organism evidence="5 6">
    <name type="scientific">Nelumbo nucifera</name>
    <name type="common">Sacred lotus</name>
    <dbReference type="NCBI Taxonomy" id="4432"/>
    <lineage>
        <taxon>Eukaryota</taxon>
        <taxon>Viridiplantae</taxon>
        <taxon>Streptophyta</taxon>
        <taxon>Embryophyta</taxon>
        <taxon>Tracheophyta</taxon>
        <taxon>Spermatophyta</taxon>
        <taxon>Magnoliopsida</taxon>
        <taxon>Proteales</taxon>
        <taxon>Nelumbonaceae</taxon>
        <taxon>Nelumbo</taxon>
    </lineage>
</organism>
<dbReference type="PANTHER" id="PTHR11129:SF10">
    <property type="entry name" value="PROTEIN PRENYLYLTRANSFERASE SUPERFAMILY PROTEIN"/>
    <property type="match status" value="1"/>
</dbReference>
<dbReference type="RefSeq" id="XP_010276301.1">
    <property type="nucleotide sequence ID" value="XM_010277999.2"/>
</dbReference>
<dbReference type="Gene3D" id="1.25.40.120">
    <property type="entry name" value="Protein prenylyltransferase"/>
    <property type="match status" value="1"/>
</dbReference>
<dbReference type="GO" id="GO:0005965">
    <property type="term" value="C:protein farnesyltransferase complex"/>
    <property type="evidence" value="ECO:0000318"/>
    <property type="project" value="GO_Central"/>
</dbReference>
<dbReference type="OrthoDB" id="1924260at2759"/>
<evidence type="ECO:0000256" key="3">
    <source>
        <dbReference type="ARBA" id="ARBA00022679"/>
    </source>
</evidence>
<gene>
    <name evidence="6" type="primary">LOC104611076</name>
</gene>
<dbReference type="GO" id="GO:0007323">
    <property type="term" value="P:peptide pheromone maturation"/>
    <property type="evidence" value="ECO:0000318"/>
    <property type="project" value="GO_Central"/>
</dbReference>
<proteinExistence type="inferred from homology"/>
<dbReference type="GeneID" id="104611076"/>
<keyword evidence="3" id="KW-0808">Transferase</keyword>
<dbReference type="GO" id="GO:0005953">
    <property type="term" value="C:CAAX-protein geranylgeranyltransferase complex"/>
    <property type="evidence" value="ECO:0000318"/>
    <property type="project" value="GO_Central"/>
</dbReference>
<name>A0A1U8B9F6_NELNU</name>
<dbReference type="KEGG" id="nnu:104611076"/>
<evidence type="ECO:0000256" key="4">
    <source>
        <dbReference type="ARBA" id="ARBA00022737"/>
    </source>
</evidence>
<evidence type="ECO:0000256" key="1">
    <source>
        <dbReference type="ARBA" id="ARBA00006734"/>
    </source>
</evidence>
<dbReference type="PANTHER" id="PTHR11129">
    <property type="entry name" value="PROTEIN FARNESYLTRANSFERASE ALPHA SUBUNIT/RAB GERANYLGERANYL TRANSFERASE ALPHA SUBUNIT"/>
    <property type="match status" value="1"/>
</dbReference>
<keyword evidence="2" id="KW-0637">Prenyltransferase</keyword>
<accession>A0A1U8B9F6</accession>
<dbReference type="Proteomes" id="UP000189703">
    <property type="component" value="Unplaced"/>
</dbReference>
<dbReference type="GO" id="GO:0008318">
    <property type="term" value="F:protein prenyltransferase activity"/>
    <property type="evidence" value="ECO:0007669"/>
    <property type="project" value="InterPro"/>
</dbReference>
<comment type="similarity">
    <text evidence="1">Belongs to the protein prenyltransferase subunit alpha family.</text>
</comment>
<dbReference type="AlphaFoldDB" id="A0A1U8B9F6"/>
<dbReference type="SUPFAM" id="SSF48439">
    <property type="entry name" value="Protein prenylyltransferase"/>
    <property type="match status" value="1"/>
</dbReference>
<dbReference type="Pfam" id="PF01239">
    <property type="entry name" value="PPTA"/>
    <property type="match status" value="2"/>
</dbReference>
<protein>
    <submittedName>
        <fullName evidence="6">Uncharacterized protein LOC104611076 isoform X1</fullName>
    </submittedName>
</protein>
<keyword evidence="5" id="KW-1185">Reference proteome</keyword>
<dbReference type="STRING" id="4432.A0A1U8B9F6"/>